<dbReference type="InterPro" id="IPR015590">
    <property type="entry name" value="Aldehyde_DH_dom"/>
</dbReference>
<evidence type="ECO:0000259" key="5">
    <source>
        <dbReference type="Pfam" id="PF00171"/>
    </source>
</evidence>
<reference evidence="6 7" key="1">
    <citation type="submission" date="2011-11" db="EMBL/GenBank/DDBJ databases">
        <title>The Noncontiguous Finished genome of Desulfosporosinus youngiae DSM 17734.</title>
        <authorList>
            <consortium name="US DOE Joint Genome Institute (JGI-PGF)"/>
            <person name="Lucas S."/>
            <person name="Han J."/>
            <person name="Lapidus A."/>
            <person name="Cheng J.-F."/>
            <person name="Goodwin L."/>
            <person name="Pitluck S."/>
            <person name="Peters L."/>
            <person name="Ovchinnikova G."/>
            <person name="Lu M."/>
            <person name="Land M.L."/>
            <person name="Hauser L."/>
            <person name="Pester M."/>
            <person name="Spring S."/>
            <person name="Ollivier B."/>
            <person name="Rattei T."/>
            <person name="Klenk H.-P."/>
            <person name="Wagner M."/>
            <person name="Loy A."/>
            <person name="Woyke T.J."/>
        </authorList>
    </citation>
    <scope>NUCLEOTIDE SEQUENCE [LARGE SCALE GENOMIC DNA]</scope>
    <source>
        <strain evidence="6 7">DSM 17734</strain>
    </source>
</reference>
<dbReference type="PROSITE" id="PS00687">
    <property type="entry name" value="ALDEHYDE_DEHYDR_GLU"/>
    <property type="match status" value="1"/>
</dbReference>
<dbReference type="PROSITE" id="PS00070">
    <property type="entry name" value="ALDEHYDE_DEHYDR_CYS"/>
    <property type="match status" value="1"/>
</dbReference>
<name>H5XUZ7_9FIRM</name>
<protein>
    <submittedName>
        <fullName evidence="6">NAD-dependent aldehyde dehydrogenase</fullName>
    </submittedName>
</protein>
<feature type="active site" evidence="3">
    <location>
        <position position="267"/>
    </location>
</feature>
<dbReference type="HOGENOM" id="CLU_005391_0_2_9"/>
<sequence length="499" mass="54092">MGLLSKSEYKKIAQTIRYCTDALIDGKMVKSLSGKTFITENPATGEKLAEITACNGEDVELAVKAARRAFNDKRWAGLAPAERKRILLKMSSLILEHKDELAVLESLDSGRPVYDIAQSDVVETAECIAWHAEAADKLEDQITASGPDILSMIVREPIGVVGAVLPWNFPMLMAAWKLGPILAAGNSVVVKPSKLTTMTMLRIAELALEAGIPQGVLNVVTGSGALVGEAIALHPDVNLITFTGSTAVGRTLLEYSGKSNLKRVLLELGGKNPCVVMPNITDLDAAAEGIAQAAFWNMGENCSANSRLIVHKDIKDALLKAVIEKTKDWTVGDPLDPQFRLGSMIERPHMEKVLDYIETAKAEGADLIYGGRQILQETGGCFIEPTIFDNVTAGMTIAKEEIFGPVLGVMTFGDEEEAIRMANDTEYGLHASIWSNDVNEVHRLSKAIQAGTISVNCFSEGDMGTPFGGFKQSGFIGRDKSLWASRQYTEMKTVWMKTL</sequence>
<feature type="domain" description="Aldehyde dehydrogenase" evidence="5">
    <location>
        <begin position="33"/>
        <end position="494"/>
    </location>
</feature>
<proteinExistence type="inferred from homology"/>
<dbReference type="Gene3D" id="3.40.605.10">
    <property type="entry name" value="Aldehyde Dehydrogenase, Chain A, domain 1"/>
    <property type="match status" value="1"/>
</dbReference>
<dbReference type="CDD" id="cd07112">
    <property type="entry name" value="ALDH_GABALDH-PuuC"/>
    <property type="match status" value="1"/>
</dbReference>
<dbReference type="EMBL" id="CM001441">
    <property type="protein sequence ID" value="EHQ89449.1"/>
    <property type="molecule type" value="Genomic_DNA"/>
</dbReference>
<dbReference type="FunFam" id="3.40.309.10:FF:000012">
    <property type="entry name" value="Betaine aldehyde dehydrogenase"/>
    <property type="match status" value="1"/>
</dbReference>
<dbReference type="InterPro" id="IPR016161">
    <property type="entry name" value="Ald_DH/histidinol_DH"/>
</dbReference>
<evidence type="ECO:0000313" key="6">
    <source>
        <dbReference type="EMBL" id="EHQ89449.1"/>
    </source>
</evidence>
<dbReference type="GO" id="GO:0016620">
    <property type="term" value="F:oxidoreductase activity, acting on the aldehyde or oxo group of donors, NAD or NADP as acceptor"/>
    <property type="evidence" value="ECO:0007669"/>
    <property type="project" value="InterPro"/>
</dbReference>
<dbReference type="FunFam" id="3.40.605.10:FF:000001">
    <property type="entry name" value="Aldehyde dehydrogenase 1"/>
    <property type="match status" value="1"/>
</dbReference>
<evidence type="ECO:0000256" key="3">
    <source>
        <dbReference type="PROSITE-ProRule" id="PRU10007"/>
    </source>
</evidence>
<accession>H5XUZ7</accession>
<evidence type="ECO:0000256" key="1">
    <source>
        <dbReference type="ARBA" id="ARBA00009986"/>
    </source>
</evidence>
<evidence type="ECO:0000313" key="7">
    <source>
        <dbReference type="Proteomes" id="UP000005104"/>
    </source>
</evidence>
<dbReference type="Gene3D" id="3.40.309.10">
    <property type="entry name" value="Aldehyde Dehydrogenase, Chain A, domain 2"/>
    <property type="match status" value="1"/>
</dbReference>
<dbReference type="InterPro" id="IPR016163">
    <property type="entry name" value="Ald_DH_C"/>
</dbReference>
<dbReference type="eggNOG" id="COG1012">
    <property type="taxonomic scope" value="Bacteria"/>
</dbReference>
<dbReference type="Pfam" id="PF00171">
    <property type="entry name" value="Aldedh"/>
    <property type="match status" value="1"/>
</dbReference>
<gene>
    <name evidence="6" type="ORF">DesyoDRAFT_2369</name>
</gene>
<keyword evidence="7" id="KW-1185">Reference proteome</keyword>
<dbReference type="PANTHER" id="PTHR11699">
    <property type="entry name" value="ALDEHYDE DEHYDROGENASE-RELATED"/>
    <property type="match status" value="1"/>
</dbReference>
<dbReference type="Proteomes" id="UP000005104">
    <property type="component" value="Chromosome"/>
</dbReference>
<dbReference type="InterPro" id="IPR016162">
    <property type="entry name" value="Ald_DH_N"/>
</dbReference>
<evidence type="ECO:0000256" key="2">
    <source>
        <dbReference type="ARBA" id="ARBA00023002"/>
    </source>
</evidence>
<dbReference type="InterPro" id="IPR029510">
    <property type="entry name" value="Ald_DH_CS_GLU"/>
</dbReference>
<dbReference type="RefSeq" id="WP_007783139.1">
    <property type="nucleotide sequence ID" value="NZ_CM001441.1"/>
</dbReference>
<dbReference type="SUPFAM" id="SSF53720">
    <property type="entry name" value="ALDH-like"/>
    <property type="match status" value="1"/>
</dbReference>
<dbReference type="STRING" id="768710.DesyoDRAFT_2369"/>
<keyword evidence="2 4" id="KW-0560">Oxidoreductase</keyword>
<dbReference type="AlphaFoldDB" id="H5XUZ7"/>
<comment type="similarity">
    <text evidence="1 4">Belongs to the aldehyde dehydrogenase family.</text>
</comment>
<dbReference type="InterPro" id="IPR016160">
    <property type="entry name" value="Ald_DH_CS_CYS"/>
</dbReference>
<evidence type="ECO:0000256" key="4">
    <source>
        <dbReference type="RuleBase" id="RU003345"/>
    </source>
</evidence>
<organism evidence="6 7">
    <name type="scientific">Desulfosporosinus youngiae DSM 17734</name>
    <dbReference type="NCBI Taxonomy" id="768710"/>
    <lineage>
        <taxon>Bacteria</taxon>
        <taxon>Bacillati</taxon>
        <taxon>Bacillota</taxon>
        <taxon>Clostridia</taxon>
        <taxon>Eubacteriales</taxon>
        <taxon>Desulfitobacteriaceae</taxon>
        <taxon>Desulfosporosinus</taxon>
    </lineage>
</organism>
<dbReference type="OrthoDB" id="9762913at2"/>